<dbReference type="InterPro" id="IPR037167">
    <property type="entry name" value="Peptidase_S11_C_sf"/>
</dbReference>
<evidence type="ECO:0000256" key="11">
    <source>
        <dbReference type="ARBA" id="ARBA00023316"/>
    </source>
</evidence>
<feature type="region of interest" description="Disordered" evidence="16">
    <location>
        <begin position="1"/>
        <end position="21"/>
    </location>
</feature>
<evidence type="ECO:0000313" key="19">
    <source>
        <dbReference type="EMBL" id="SDX57978.1"/>
    </source>
</evidence>
<dbReference type="GO" id="GO:0008360">
    <property type="term" value="P:regulation of cell shape"/>
    <property type="evidence" value="ECO:0007669"/>
    <property type="project" value="UniProtKB-KW"/>
</dbReference>
<comment type="catalytic activity">
    <reaction evidence="12">
        <text>Preferential cleavage: (Ac)2-L-Lys-D-Ala-|-D-Ala. Also transpeptidation of peptidyl-alanyl moieties that are N-acyl substituents of D-alanine.</text>
        <dbReference type="EC" id="3.4.16.4"/>
    </reaction>
</comment>
<dbReference type="SUPFAM" id="SSF69189">
    <property type="entry name" value="Penicillin-binding protein associated domain"/>
    <property type="match status" value="1"/>
</dbReference>
<evidence type="ECO:0000256" key="7">
    <source>
        <dbReference type="ARBA" id="ARBA00022729"/>
    </source>
</evidence>
<sequence length="427" mass="44143">MAAGPVCNQNDEDPENPMPSMMRRLPVSLALCGLVLAGGFAAPPARAGVASTASGAAGQAQPAAQVTPHGLPGAPSAPVLPDVASYVLMDMQTGTVIAEKGAMLPRAPASLTKLMTAYLTYQAIADGKLKPDQDVPVSVAAWKAGGSRMFIAPGMTVTVDQLLHGLVIDSGNDSAVALAQAVAGTQDAFVQRMNAAAEKLGLTGTHYSNVSGLPDPGLQTTALDVAKLSRAILLEYPGILQISAQKHYTFNKIRQRSWNPVLFRDPSVDGLKTGLTDAAGHSIDATSLRNGSRLIAVELGGPSWASGTSAIEVLLDYGYQFFQDAQIAKAGAPLGEMTDTHVTPERIAVGAAKDLVLTVPSDSLKSIKTSLHLAPNPPQTLPKGTPVGTISYSLAGTVLATEPAVTLSAAHPAGFVTRMMRRLSSSL</sequence>
<feature type="domain" description="Peptidase S11 D-Ala-D-Ala carboxypeptidase A C-terminal" evidence="17">
    <location>
        <begin position="322"/>
        <end position="412"/>
    </location>
</feature>
<dbReference type="PANTHER" id="PTHR21581:SF6">
    <property type="entry name" value="TRAFFICKING PROTEIN PARTICLE COMPLEX SUBUNIT 12"/>
    <property type="match status" value="1"/>
</dbReference>
<dbReference type="Gene3D" id="3.40.710.10">
    <property type="entry name" value="DD-peptidase/beta-lactamase superfamily"/>
    <property type="match status" value="1"/>
</dbReference>
<dbReference type="InterPro" id="IPR012338">
    <property type="entry name" value="Beta-lactam/transpept-like"/>
</dbReference>
<dbReference type="GO" id="GO:0009002">
    <property type="term" value="F:serine-type D-Ala-D-Ala carboxypeptidase activity"/>
    <property type="evidence" value="ECO:0007669"/>
    <property type="project" value="UniProtKB-EC"/>
</dbReference>
<evidence type="ECO:0000256" key="4">
    <source>
        <dbReference type="ARBA" id="ARBA00012448"/>
    </source>
</evidence>
<evidence type="ECO:0000256" key="14">
    <source>
        <dbReference type="PIRSR" id="PIRSR618044-2"/>
    </source>
</evidence>
<accession>A0AAN5A0P8</accession>
<keyword evidence="11" id="KW-0961">Cell wall biogenesis/degradation</keyword>
<dbReference type="GO" id="GO:0006508">
    <property type="term" value="P:proteolysis"/>
    <property type="evidence" value="ECO:0007669"/>
    <property type="project" value="UniProtKB-KW"/>
</dbReference>
<evidence type="ECO:0000256" key="1">
    <source>
        <dbReference type="ARBA" id="ARBA00003217"/>
    </source>
</evidence>
<feature type="active site" description="Acyl-ester intermediate" evidence="13">
    <location>
        <position position="110"/>
    </location>
</feature>
<feature type="active site" description="Proton acceptor" evidence="13">
    <location>
        <position position="113"/>
    </location>
</feature>
<protein>
    <recommendedName>
        <fullName evidence="4">serine-type D-Ala-D-Ala carboxypeptidase</fullName>
        <ecNumber evidence="4">3.4.16.4</ecNumber>
    </recommendedName>
</protein>
<dbReference type="InterPro" id="IPR015956">
    <property type="entry name" value="Peniciliin-bd_prot_C_sf"/>
</dbReference>
<dbReference type="Proteomes" id="UP000199541">
    <property type="component" value="Unassembled WGS sequence"/>
</dbReference>
<dbReference type="EMBL" id="BNAB01000017">
    <property type="protein sequence ID" value="GHE04570.1"/>
    <property type="molecule type" value="Genomic_DNA"/>
</dbReference>
<keyword evidence="6" id="KW-0645">Protease</keyword>
<dbReference type="GO" id="GO:0071555">
    <property type="term" value="P:cell wall organization"/>
    <property type="evidence" value="ECO:0007669"/>
    <property type="project" value="UniProtKB-KW"/>
</dbReference>
<organism evidence="18 21">
    <name type="scientific">Allgaiera indica</name>
    <dbReference type="NCBI Taxonomy" id="765699"/>
    <lineage>
        <taxon>Bacteria</taxon>
        <taxon>Pseudomonadati</taxon>
        <taxon>Pseudomonadota</taxon>
        <taxon>Alphaproteobacteria</taxon>
        <taxon>Rhodobacterales</taxon>
        <taxon>Paracoccaceae</taxon>
        <taxon>Allgaiera</taxon>
    </lineage>
</organism>
<comment type="function">
    <text evidence="1">Removes C-terminal D-alanyl residues from sugar-peptide cell wall precursors.</text>
</comment>
<evidence type="ECO:0000313" key="21">
    <source>
        <dbReference type="Proteomes" id="UP000634647"/>
    </source>
</evidence>
<dbReference type="Proteomes" id="UP000634647">
    <property type="component" value="Unassembled WGS sequence"/>
</dbReference>
<reference evidence="18" key="1">
    <citation type="journal article" date="2014" name="Int. J. Syst. Evol. Microbiol.">
        <title>Complete genome sequence of Corynebacterium casei LMG S-19264T (=DSM 44701T), isolated from a smear-ripened cheese.</title>
        <authorList>
            <consortium name="US DOE Joint Genome Institute (JGI-PGF)"/>
            <person name="Walter F."/>
            <person name="Albersmeier A."/>
            <person name="Kalinowski J."/>
            <person name="Ruckert C."/>
        </authorList>
    </citation>
    <scope>NUCLEOTIDE SEQUENCE</scope>
    <source>
        <strain evidence="18">CGMCC 1.10859</strain>
    </source>
</reference>
<dbReference type="EMBL" id="FNOB01000020">
    <property type="protein sequence ID" value="SDX57978.1"/>
    <property type="molecule type" value="Genomic_DNA"/>
</dbReference>
<dbReference type="Pfam" id="PF07943">
    <property type="entry name" value="PBP5_C"/>
    <property type="match status" value="1"/>
</dbReference>
<evidence type="ECO:0000256" key="13">
    <source>
        <dbReference type="PIRSR" id="PIRSR618044-1"/>
    </source>
</evidence>
<keyword evidence="5 18" id="KW-0121">Carboxypeptidase</keyword>
<dbReference type="EC" id="3.4.16.4" evidence="4"/>
<dbReference type="GO" id="GO:0009252">
    <property type="term" value="P:peptidoglycan biosynthetic process"/>
    <property type="evidence" value="ECO:0007669"/>
    <property type="project" value="UniProtKB-KW"/>
</dbReference>
<evidence type="ECO:0000256" key="12">
    <source>
        <dbReference type="ARBA" id="ARBA00034000"/>
    </source>
</evidence>
<dbReference type="InterPro" id="IPR001967">
    <property type="entry name" value="Peptidase_S11_N"/>
</dbReference>
<comment type="similarity">
    <text evidence="3 15">Belongs to the peptidase S11 family.</text>
</comment>
<evidence type="ECO:0000313" key="20">
    <source>
        <dbReference type="Proteomes" id="UP000199541"/>
    </source>
</evidence>
<evidence type="ECO:0000256" key="16">
    <source>
        <dbReference type="SAM" id="MobiDB-lite"/>
    </source>
</evidence>
<evidence type="ECO:0000256" key="5">
    <source>
        <dbReference type="ARBA" id="ARBA00022645"/>
    </source>
</evidence>
<evidence type="ECO:0000256" key="10">
    <source>
        <dbReference type="ARBA" id="ARBA00022984"/>
    </source>
</evidence>
<comment type="pathway">
    <text evidence="2">Cell wall biogenesis; peptidoglycan biosynthesis.</text>
</comment>
<evidence type="ECO:0000256" key="3">
    <source>
        <dbReference type="ARBA" id="ARBA00007164"/>
    </source>
</evidence>
<keyword evidence="8" id="KW-0378">Hydrolase</keyword>
<evidence type="ECO:0000256" key="9">
    <source>
        <dbReference type="ARBA" id="ARBA00022960"/>
    </source>
</evidence>
<dbReference type="PRINTS" id="PR00725">
    <property type="entry name" value="DADACBPTASE1"/>
</dbReference>
<feature type="active site" evidence="13">
    <location>
        <position position="170"/>
    </location>
</feature>
<evidence type="ECO:0000256" key="6">
    <source>
        <dbReference type="ARBA" id="ARBA00022670"/>
    </source>
</evidence>
<dbReference type="Pfam" id="PF00768">
    <property type="entry name" value="Peptidase_S11"/>
    <property type="match status" value="1"/>
</dbReference>
<dbReference type="InterPro" id="IPR012907">
    <property type="entry name" value="Peptidase_S11_C"/>
</dbReference>
<evidence type="ECO:0000256" key="15">
    <source>
        <dbReference type="RuleBase" id="RU004016"/>
    </source>
</evidence>
<feature type="binding site" evidence="14">
    <location>
        <position position="272"/>
    </location>
    <ligand>
        <name>substrate</name>
    </ligand>
</feature>
<reference evidence="19 20" key="2">
    <citation type="submission" date="2016-10" db="EMBL/GenBank/DDBJ databases">
        <authorList>
            <person name="Varghese N."/>
            <person name="Submissions S."/>
        </authorList>
    </citation>
    <scope>NUCLEOTIDE SEQUENCE [LARGE SCALE GENOMIC DNA]</scope>
    <source>
        <strain evidence="19 20">DSM 24802</strain>
    </source>
</reference>
<gene>
    <name evidence="18" type="ORF">GCM10008024_32230</name>
    <name evidence="19" type="ORF">SAMN05444006_12058</name>
</gene>
<keyword evidence="10" id="KW-0573">Peptidoglycan synthesis</keyword>
<evidence type="ECO:0000313" key="18">
    <source>
        <dbReference type="EMBL" id="GHE04570.1"/>
    </source>
</evidence>
<dbReference type="SUPFAM" id="SSF56601">
    <property type="entry name" value="beta-lactamase/transpeptidase-like"/>
    <property type="match status" value="1"/>
</dbReference>
<keyword evidence="9" id="KW-0133">Cell shape</keyword>
<reference evidence="18" key="3">
    <citation type="submission" date="2023-06" db="EMBL/GenBank/DDBJ databases">
        <authorList>
            <person name="Sun Q."/>
            <person name="Zhou Y."/>
        </authorList>
    </citation>
    <scope>NUCLEOTIDE SEQUENCE</scope>
    <source>
        <strain evidence="18">CGMCC 1.10859</strain>
    </source>
</reference>
<dbReference type="PANTHER" id="PTHR21581">
    <property type="entry name" value="D-ALANYL-D-ALANINE CARBOXYPEPTIDASE"/>
    <property type="match status" value="1"/>
</dbReference>
<comment type="caution">
    <text evidence="18">The sequence shown here is derived from an EMBL/GenBank/DDBJ whole genome shotgun (WGS) entry which is preliminary data.</text>
</comment>
<evidence type="ECO:0000259" key="17">
    <source>
        <dbReference type="SMART" id="SM00936"/>
    </source>
</evidence>
<evidence type="ECO:0000256" key="2">
    <source>
        <dbReference type="ARBA" id="ARBA00004752"/>
    </source>
</evidence>
<dbReference type="Gene3D" id="2.60.410.10">
    <property type="entry name" value="D-Ala-D-Ala carboxypeptidase, C-terminal domain"/>
    <property type="match status" value="1"/>
</dbReference>
<dbReference type="SMART" id="SM00936">
    <property type="entry name" value="PBP5_C"/>
    <property type="match status" value="1"/>
</dbReference>
<dbReference type="InterPro" id="IPR018044">
    <property type="entry name" value="Peptidase_S11"/>
</dbReference>
<keyword evidence="7" id="KW-0732">Signal</keyword>
<evidence type="ECO:0000256" key="8">
    <source>
        <dbReference type="ARBA" id="ARBA00022801"/>
    </source>
</evidence>
<name>A0AAN5A0P8_9RHOB</name>
<proteinExistence type="inferred from homology"/>
<dbReference type="AlphaFoldDB" id="A0AAN5A0P8"/>
<keyword evidence="20" id="KW-1185">Reference proteome</keyword>